<comment type="caution">
    <text evidence="2">The sequence shown here is derived from an EMBL/GenBank/DDBJ whole genome shotgun (WGS) entry which is preliminary data.</text>
</comment>
<evidence type="ECO:0000313" key="2">
    <source>
        <dbReference type="EMBL" id="ORX98716.1"/>
    </source>
</evidence>
<proteinExistence type="predicted"/>
<keyword evidence="3" id="KW-1185">Reference proteome</keyword>
<dbReference type="EMBL" id="MCFE01000717">
    <property type="protein sequence ID" value="ORX81068.1"/>
    <property type="molecule type" value="Genomic_DNA"/>
</dbReference>
<accession>A0A1Y1YLS5</accession>
<dbReference type="Pfam" id="PF16093">
    <property type="entry name" value="PAC4"/>
    <property type="match status" value="1"/>
</dbReference>
<protein>
    <recommendedName>
        <fullName evidence="4">Proteasome assembly chaperone 4</fullName>
    </recommendedName>
</protein>
<evidence type="ECO:0000313" key="3">
    <source>
        <dbReference type="Proteomes" id="UP000193498"/>
    </source>
</evidence>
<dbReference type="GO" id="GO:0043248">
    <property type="term" value="P:proteasome assembly"/>
    <property type="evidence" value="ECO:0007669"/>
    <property type="project" value="InterPro"/>
</dbReference>
<evidence type="ECO:0000313" key="1">
    <source>
        <dbReference type="EMBL" id="ORX81068.1"/>
    </source>
</evidence>
<organism evidence="2 3">
    <name type="scientific">Basidiobolus meristosporus CBS 931.73</name>
    <dbReference type="NCBI Taxonomy" id="1314790"/>
    <lineage>
        <taxon>Eukaryota</taxon>
        <taxon>Fungi</taxon>
        <taxon>Fungi incertae sedis</taxon>
        <taxon>Zoopagomycota</taxon>
        <taxon>Entomophthoromycotina</taxon>
        <taxon>Basidiobolomycetes</taxon>
        <taxon>Basidiobolales</taxon>
        <taxon>Basidiobolaceae</taxon>
        <taxon>Basidiobolus</taxon>
    </lineage>
</organism>
<dbReference type="Proteomes" id="UP000193498">
    <property type="component" value="Unassembled WGS sequence"/>
</dbReference>
<dbReference type="InterPro" id="IPR032157">
    <property type="entry name" value="PAC4"/>
</dbReference>
<dbReference type="PANTHER" id="PTHR33559:SF1">
    <property type="entry name" value="PROTEASOME ASSEMBLY CHAPERONE 4"/>
    <property type="match status" value="1"/>
</dbReference>
<sequence>MSSEAASPKFKVHQFSTLYLNEPIYFQVILLEDSVFVWMGNVLTLEALAVAMPPRNQSFNVNATNLLGNSPTDVDTNFAKRLASKFKRQFFVSSQLPSDPEHQVFAEREVFRKLKELLEQ</sequence>
<dbReference type="InParanoid" id="A0A1Y1YLS5"/>
<dbReference type="AlphaFoldDB" id="A0A1Y1YLS5"/>
<reference evidence="2 3" key="1">
    <citation type="submission" date="2016-07" db="EMBL/GenBank/DDBJ databases">
        <title>Pervasive Adenine N6-methylation of Active Genes in Fungi.</title>
        <authorList>
            <consortium name="DOE Joint Genome Institute"/>
            <person name="Mondo S.J."/>
            <person name="Dannebaum R.O."/>
            <person name="Kuo R.C."/>
            <person name="Labutti K."/>
            <person name="Haridas S."/>
            <person name="Kuo A."/>
            <person name="Salamov A."/>
            <person name="Ahrendt S.R."/>
            <person name="Lipzen A."/>
            <person name="Sullivan W."/>
            <person name="Andreopoulos W.B."/>
            <person name="Clum A."/>
            <person name="Lindquist E."/>
            <person name="Daum C."/>
            <person name="Ramamoorthy G.K."/>
            <person name="Gryganskyi A."/>
            <person name="Culley D."/>
            <person name="Magnuson J.K."/>
            <person name="James T.Y."/>
            <person name="O'Malley M.A."/>
            <person name="Stajich J.E."/>
            <person name="Spatafora J.W."/>
            <person name="Visel A."/>
            <person name="Grigoriev I.V."/>
        </authorList>
    </citation>
    <scope>NUCLEOTIDE SEQUENCE [LARGE SCALE GENOMIC DNA]</scope>
    <source>
        <strain evidence="2 3">CBS 931.73</strain>
    </source>
</reference>
<gene>
    <name evidence="2" type="ORF">K493DRAFT_313544</name>
    <name evidence="1" type="ORF">K493DRAFT_320766</name>
</gene>
<name>A0A1Y1YLS5_9FUNG</name>
<dbReference type="EMBL" id="MCFE01000109">
    <property type="protein sequence ID" value="ORX98716.1"/>
    <property type="molecule type" value="Genomic_DNA"/>
</dbReference>
<dbReference type="STRING" id="1314790.A0A1Y1YLS5"/>
<evidence type="ECO:0008006" key="4">
    <source>
        <dbReference type="Google" id="ProtNLM"/>
    </source>
</evidence>
<dbReference type="PANTHER" id="PTHR33559">
    <property type="entry name" value="PROTEASOME ASSEMBLY CHAPERONE 4"/>
    <property type="match status" value="1"/>
</dbReference>
<dbReference type="OrthoDB" id="368507at2759"/>